<accession>A0A6I1MQS6</accession>
<proteinExistence type="predicted"/>
<dbReference type="AlphaFoldDB" id="A0A6I1MQS6"/>
<comment type="caution">
    <text evidence="2">The sequence shown here is derived from an EMBL/GenBank/DDBJ whole genome shotgun (WGS) entry which is preliminary data.</text>
</comment>
<evidence type="ECO:0000259" key="1">
    <source>
        <dbReference type="Pfam" id="PF06114"/>
    </source>
</evidence>
<evidence type="ECO:0000313" key="2">
    <source>
        <dbReference type="EMBL" id="MPQ44592.1"/>
    </source>
</evidence>
<dbReference type="InterPro" id="IPR010359">
    <property type="entry name" value="IrrE_HExxH"/>
</dbReference>
<dbReference type="Proteomes" id="UP000430345">
    <property type="component" value="Unassembled WGS sequence"/>
</dbReference>
<dbReference type="Pfam" id="PF06114">
    <property type="entry name" value="Peptidase_M78"/>
    <property type="match status" value="1"/>
</dbReference>
<dbReference type="RefSeq" id="WP_152891194.1">
    <property type="nucleotide sequence ID" value="NZ_WHJC01000254.1"/>
</dbReference>
<dbReference type="PANTHER" id="PTHR43236:SF1">
    <property type="entry name" value="BLL7220 PROTEIN"/>
    <property type="match status" value="1"/>
</dbReference>
<feature type="domain" description="IrrE N-terminal-like" evidence="1">
    <location>
        <begin position="22"/>
        <end position="125"/>
    </location>
</feature>
<protein>
    <submittedName>
        <fullName evidence="2">ImmA/IrrE family metallo-endopeptidase</fullName>
    </submittedName>
</protein>
<keyword evidence="3" id="KW-1185">Reference proteome</keyword>
<evidence type="ECO:0000313" key="3">
    <source>
        <dbReference type="Proteomes" id="UP000430345"/>
    </source>
</evidence>
<dbReference type="PANTHER" id="PTHR43236">
    <property type="entry name" value="ANTITOXIN HIGA1"/>
    <property type="match status" value="1"/>
</dbReference>
<dbReference type="EMBL" id="WHJC01000254">
    <property type="protein sequence ID" value="MPQ44592.1"/>
    <property type="molecule type" value="Genomic_DNA"/>
</dbReference>
<organism evidence="2 3">
    <name type="scientific">Clostridium tarantellae</name>
    <dbReference type="NCBI Taxonomy" id="39493"/>
    <lineage>
        <taxon>Bacteria</taxon>
        <taxon>Bacillati</taxon>
        <taxon>Bacillota</taxon>
        <taxon>Clostridia</taxon>
        <taxon>Eubacteriales</taxon>
        <taxon>Clostridiaceae</taxon>
        <taxon>Clostridium</taxon>
    </lineage>
</organism>
<dbReference type="InterPro" id="IPR052345">
    <property type="entry name" value="Rad_response_metalloprotease"/>
</dbReference>
<gene>
    <name evidence="2" type="ORF">GBZ86_12645</name>
</gene>
<sequence length="146" mass="16708">MIKEVVADLVNSHKTNDPLELCELLNIKIMISDLGNEIKGFFQRTPNGFKIIHLNSTLDTKESKYILAHELGHAILHTHLSIGLFLENNLLIKNKYENEADKFAAELLIDDHIIRDVEFSELNVEQICSSLEIPVKLMKLKFNLDI</sequence>
<dbReference type="OrthoDB" id="9816277at2"/>
<dbReference type="Gene3D" id="1.10.10.2910">
    <property type="match status" value="1"/>
</dbReference>
<name>A0A6I1MQS6_9CLOT</name>
<reference evidence="2 3" key="1">
    <citation type="submission" date="2019-10" db="EMBL/GenBank/DDBJ databases">
        <title>The Genome Sequence of Clostridium tarantellae Isolated from Fish Brain.</title>
        <authorList>
            <person name="Bano L."/>
            <person name="Kiel M."/>
            <person name="Sales G."/>
            <person name="Doxey A.C."/>
            <person name="Mansfield M.J."/>
            <person name="Schiavone M."/>
            <person name="Rossetto O."/>
            <person name="Pirazzini M."/>
            <person name="Dobrindt U."/>
            <person name="Montecucco C."/>
        </authorList>
    </citation>
    <scope>NUCLEOTIDE SEQUENCE [LARGE SCALE GENOMIC DNA]</scope>
    <source>
        <strain evidence="2 3">DSM 3997</strain>
    </source>
</reference>